<evidence type="ECO:0000313" key="4">
    <source>
        <dbReference type="Proteomes" id="UP000799770"/>
    </source>
</evidence>
<gene>
    <name evidence="3" type="ORF">BDV96DRAFT_578480</name>
</gene>
<dbReference type="AlphaFoldDB" id="A0A6A5Z129"/>
<dbReference type="Pfam" id="PF07859">
    <property type="entry name" value="Abhydrolase_3"/>
    <property type="match status" value="1"/>
</dbReference>
<evidence type="ECO:0000259" key="2">
    <source>
        <dbReference type="Pfam" id="PF07859"/>
    </source>
</evidence>
<dbReference type="Proteomes" id="UP000799770">
    <property type="component" value="Unassembled WGS sequence"/>
</dbReference>
<dbReference type="PANTHER" id="PTHR48081">
    <property type="entry name" value="AB HYDROLASE SUPERFAMILY PROTEIN C4A8.06C"/>
    <property type="match status" value="1"/>
</dbReference>
<feature type="domain" description="Alpha/beta hydrolase fold-3" evidence="2">
    <location>
        <begin position="132"/>
        <end position="344"/>
    </location>
</feature>
<dbReference type="InterPro" id="IPR050300">
    <property type="entry name" value="GDXG_lipolytic_enzyme"/>
</dbReference>
<dbReference type="InterPro" id="IPR013094">
    <property type="entry name" value="AB_hydrolase_3"/>
</dbReference>
<dbReference type="InterPro" id="IPR029058">
    <property type="entry name" value="AB_hydrolase_fold"/>
</dbReference>
<keyword evidence="1 3" id="KW-0378">Hydrolase</keyword>
<dbReference type="GO" id="GO:0016787">
    <property type="term" value="F:hydrolase activity"/>
    <property type="evidence" value="ECO:0007669"/>
    <property type="project" value="UniProtKB-KW"/>
</dbReference>
<dbReference type="SUPFAM" id="SSF53474">
    <property type="entry name" value="alpha/beta-Hydrolases"/>
    <property type="match status" value="1"/>
</dbReference>
<dbReference type="EMBL" id="ML977328">
    <property type="protein sequence ID" value="KAF2113159.1"/>
    <property type="molecule type" value="Genomic_DNA"/>
</dbReference>
<sequence>MADIQISFTTSLEFSVPSELHPKSCDYSQTSNMAQIDSSSWKAYGKIDPELEALIPHMPPSKGLGDYEDVPSLRVGIMEQIGQLIAAGIFPLPDLSGIHKEEIQIPVRDGSSIRGLLYYAEDRPAGETGPVLVYFHGGGWVFGPPEAFEGNLQLAAKELGLVVISVDYRLAPEHPFPTPAHDAWDSVQWIAANAGKFGGDPTKGFIVSGESAGGNLAAIVAHEAADADLSPPITGALLNVPSVVHPEAVPEELKPHYNSYEEFKDALVLPRKALDFLFGNYKPNPQDPRFSVLNWPSGHKKQPPTYVQVCGMDPLRDEGLIYEQTLKQLGVPTQLKVWQGLPHAAPSFFPMLSASKTVPEETKDELKWLLAQKS</sequence>
<evidence type="ECO:0000256" key="1">
    <source>
        <dbReference type="ARBA" id="ARBA00022801"/>
    </source>
</evidence>
<dbReference type="PANTHER" id="PTHR48081:SF8">
    <property type="entry name" value="ALPHA_BETA HYDROLASE FOLD-3 DOMAIN-CONTAINING PROTEIN-RELATED"/>
    <property type="match status" value="1"/>
</dbReference>
<evidence type="ECO:0000313" key="3">
    <source>
        <dbReference type="EMBL" id="KAF2113159.1"/>
    </source>
</evidence>
<organism evidence="3 4">
    <name type="scientific">Lophiotrema nucula</name>
    <dbReference type="NCBI Taxonomy" id="690887"/>
    <lineage>
        <taxon>Eukaryota</taxon>
        <taxon>Fungi</taxon>
        <taxon>Dikarya</taxon>
        <taxon>Ascomycota</taxon>
        <taxon>Pezizomycotina</taxon>
        <taxon>Dothideomycetes</taxon>
        <taxon>Pleosporomycetidae</taxon>
        <taxon>Pleosporales</taxon>
        <taxon>Lophiotremataceae</taxon>
        <taxon>Lophiotrema</taxon>
    </lineage>
</organism>
<accession>A0A6A5Z129</accession>
<reference evidence="3" key="1">
    <citation type="journal article" date="2020" name="Stud. Mycol.">
        <title>101 Dothideomycetes genomes: a test case for predicting lifestyles and emergence of pathogens.</title>
        <authorList>
            <person name="Haridas S."/>
            <person name="Albert R."/>
            <person name="Binder M."/>
            <person name="Bloem J."/>
            <person name="Labutti K."/>
            <person name="Salamov A."/>
            <person name="Andreopoulos B."/>
            <person name="Baker S."/>
            <person name="Barry K."/>
            <person name="Bills G."/>
            <person name="Bluhm B."/>
            <person name="Cannon C."/>
            <person name="Castanera R."/>
            <person name="Culley D."/>
            <person name="Daum C."/>
            <person name="Ezra D."/>
            <person name="Gonzalez J."/>
            <person name="Henrissat B."/>
            <person name="Kuo A."/>
            <person name="Liang C."/>
            <person name="Lipzen A."/>
            <person name="Lutzoni F."/>
            <person name="Magnuson J."/>
            <person name="Mondo S."/>
            <person name="Nolan M."/>
            <person name="Ohm R."/>
            <person name="Pangilinan J."/>
            <person name="Park H.-J."/>
            <person name="Ramirez L."/>
            <person name="Alfaro M."/>
            <person name="Sun H."/>
            <person name="Tritt A."/>
            <person name="Yoshinaga Y."/>
            <person name="Zwiers L.-H."/>
            <person name="Turgeon B."/>
            <person name="Goodwin S."/>
            <person name="Spatafora J."/>
            <person name="Crous P."/>
            <person name="Grigoriev I."/>
        </authorList>
    </citation>
    <scope>NUCLEOTIDE SEQUENCE</scope>
    <source>
        <strain evidence="3">CBS 627.86</strain>
    </source>
</reference>
<protein>
    <submittedName>
        <fullName evidence="3">Alpha/Beta hydrolase protein</fullName>
    </submittedName>
</protein>
<dbReference type="Gene3D" id="3.40.50.1820">
    <property type="entry name" value="alpha/beta hydrolase"/>
    <property type="match status" value="1"/>
</dbReference>
<name>A0A6A5Z129_9PLEO</name>
<proteinExistence type="predicted"/>
<keyword evidence="4" id="KW-1185">Reference proteome</keyword>
<dbReference type="OrthoDB" id="408631at2759"/>